<dbReference type="HOGENOM" id="CLU_543808_0_0_6"/>
<protein>
    <submittedName>
        <fullName evidence="3">Long-chain-fatty-acid--CoA ligase</fullName>
        <ecNumber evidence="3">6.2.1.3</ecNumber>
    </submittedName>
</protein>
<evidence type="ECO:0000259" key="1">
    <source>
        <dbReference type="Pfam" id="PF00501"/>
    </source>
</evidence>
<sequence>MTMSLNFSLEDSQRFVTEVLDHYAITQPDTIAIENDNLAISYQKLKQLVNDWQQALEQANLPKGLCIGLRFHSQIGHLICHLALLKQNITQVIIDPHDPVQLQQNTVMTLAIDLILQETAENQQQLGCAIHSIESLPDSPQFQVSAKPYSQDSVLVFSGSGTTSSPKHFAFTSTQYAAMLKRGLDAWVIKNQERYFCYSRLNFVFPQRQALLCLSVGACLVLSAKPIPDLIQFVRKRQVEHLLLTANQAQQFILNSPSLKTPTEDLVLPHLKSLQLSSSLIKQRLRSTIMAKVTQQLYILYGANEFGIISMAYPEQVANQPGTVGEVLPNVTVQIMHDGEKTSQPGAIRVTGANMIQGYVADPTASQKSFPDGECYLPNDTGFFTADGQLIIEGRSDDAILYTGVNLYPRALEEVLEAHPAVTEAAVFPISLPDQDDIPVAAVEVNQPIEVKLLLSFCQNQLGWKRPQHIFIIDQLPRNRAGKVLKRQLKEMVESKIRVRS</sequence>
<dbReference type="SUPFAM" id="SSF56801">
    <property type="entry name" value="Acetyl-CoA synthetase-like"/>
    <property type="match status" value="1"/>
</dbReference>
<dbReference type="EMBL" id="CP003380">
    <property type="protein sequence ID" value="AFJ01584.1"/>
    <property type="molecule type" value="Genomic_DNA"/>
</dbReference>
<proteinExistence type="predicted"/>
<dbReference type="GO" id="GO:0004467">
    <property type="term" value="F:long-chain fatty acid-CoA ligase activity"/>
    <property type="evidence" value="ECO:0007669"/>
    <property type="project" value="UniProtKB-EC"/>
</dbReference>
<dbReference type="InterPro" id="IPR000873">
    <property type="entry name" value="AMP-dep_synth/lig_dom"/>
</dbReference>
<dbReference type="PANTHER" id="PTHR43201">
    <property type="entry name" value="ACYL-COA SYNTHETASE"/>
    <property type="match status" value="1"/>
</dbReference>
<feature type="domain" description="AMP-dependent synthetase/ligase" evidence="1">
    <location>
        <begin position="22"/>
        <end position="359"/>
    </location>
</feature>
<dbReference type="STRING" id="754477.Q7C_409"/>
<dbReference type="CDD" id="cd04433">
    <property type="entry name" value="AFD_class_I"/>
    <property type="match status" value="1"/>
</dbReference>
<name>I1YF91_METFJ</name>
<dbReference type="eggNOG" id="COG0318">
    <property type="taxonomic scope" value="Bacteria"/>
</dbReference>
<dbReference type="InterPro" id="IPR042099">
    <property type="entry name" value="ANL_N_sf"/>
</dbReference>
<dbReference type="Gene3D" id="3.40.50.12780">
    <property type="entry name" value="N-terminal domain of ligase-like"/>
    <property type="match status" value="1"/>
</dbReference>
<dbReference type="Proteomes" id="UP000009145">
    <property type="component" value="Chromosome"/>
</dbReference>
<dbReference type="GO" id="GO:0031956">
    <property type="term" value="F:medium-chain fatty acid-CoA ligase activity"/>
    <property type="evidence" value="ECO:0007669"/>
    <property type="project" value="TreeGrafter"/>
</dbReference>
<organism evidence="3 4">
    <name type="scientific">Methylophaga frappieri (strain ATCC BAA-2434 / DSM 25690 / JAM7)</name>
    <dbReference type="NCBI Taxonomy" id="754477"/>
    <lineage>
        <taxon>Bacteria</taxon>
        <taxon>Pseudomonadati</taxon>
        <taxon>Pseudomonadota</taxon>
        <taxon>Gammaproteobacteria</taxon>
        <taxon>Thiotrichales</taxon>
        <taxon>Piscirickettsiaceae</taxon>
        <taxon>Methylophaga</taxon>
    </lineage>
</organism>
<reference evidence="3 4" key="1">
    <citation type="journal article" date="2012" name="J. Bacteriol.">
        <title>Complete genome sequences of Methylophaga sp. strain JAM1 and Methylophaga sp. strain JAM7.</title>
        <authorList>
            <person name="Villeneuve C."/>
            <person name="Martineau C."/>
            <person name="Mauffrey F."/>
            <person name="Villemur R."/>
        </authorList>
    </citation>
    <scope>NUCLEOTIDE SEQUENCE [LARGE SCALE GENOMIC DNA]</scope>
    <source>
        <strain evidence="3 4">JAM7</strain>
    </source>
</reference>
<dbReference type="Pfam" id="PF00501">
    <property type="entry name" value="AMP-binding"/>
    <property type="match status" value="1"/>
</dbReference>
<dbReference type="KEGG" id="mec:Q7C_409"/>
<dbReference type="OrthoDB" id="9803968at2"/>
<dbReference type="AlphaFoldDB" id="I1YF91"/>
<evidence type="ECO:0000313" key="3">
    <source>
        <dbReference type="EMBL" id="AFJ01584.1"/>
    </source>
</evidence>
<keyword evidence="4" id="KW-1185">Reference proteome</keyword>
<evidence type="ECO:0000313" key="4">
    <source>
        <dbReference type="Proteomes" id="UP000009145"/>
    </source>
</evidence>
<evidence type="ECO:0000259" key="2">
    <source>
        <dbReference type="Pfam" id="PF13193"/>
    </source>
</evidence>
<dbReference type="InterPro" id="IPR045851">
    <property type="entry name" value="AMP-bd_C_sf"/>
</dbReference>
<dbReference type="PATRIC" id="fig|754477.3.peg.404"/>
<keyword evidence="3" id="KW-0436">Ligase</keyword>
<dbReference type="Gene3D" id="3.30.300.30">
    <property type="match status" value="1"/>
</dbReference>
<dbReference type="Pfam" id="PF13193">
    <property type="entry name" value="AMP-binding_C"/>
    <property type="match status" value="1"/>
</dbReference>
<dbReference type="PANTHER" id="PTHR43201:SF32">
    <property type="entry name" value="2-SUCCINYLBENZOATE--COA LIGASE, CHLOROPLASTIC_PEROXISOMAL"/>
    <property type="match status" value="1"/>
</dbReference>
<dbReference type="InterPro" id="IPR025110">
    <property type="entry name" value="AMP-bd_C"/>
</dbReference>
<dbReference type="EC" id="6.2.1.3" evidence="3"/>
<gene>
    <name evidence="3" type="ordered locus">Q7C_409</name>
</gene>
<feature type="domain" description="AMP-binding enzyme C-terminal" evidence="2">
    <location>
        <begin position="412"/>
        <end position="483"/>
    </location>
</feature>
<accession>I1YF91</accession>